<evidence type="ECO:0000256" key="1">
    <source>
        <dbReference type="SAM" id="SignalP"/>
    </source>
</evidence>
<dbReference type="EMBL" id="JAUHJS010000008">
    <property type="protein sequence ID" value="MDN4166774.1"/>
    <property type="molecule type" value="Genomic_DNA"/>
</dbReference>
<keyword evidence="1" id="KW-0732">Signal</keyword>
<protein>
    <submittedName>
        <fullName evidence="2">DUF4783 domain-containing protein</fullName>
    </submittedName>
</protein>
<comment type="caution">
    <text evidence="2">The sequence shown here is derived from an EMBL/GenBank/DDBJ whole genome shotgun (WGS) entry which is preliminary data.</text>
</comment>
<gene>
    <name evidence="2" type="ORF">QWY31_14780</name>
</gene>
<feature type="signal peptide" evidence="1">
    <location>
        <begin position="1"/>
        <end position="24"/>
    </location>
</feature>
<organism evidence="2 3">
    <name type="scientific">Shiella aurantiaca</name>
    <dbReference type="NCBI Taxonomy" id="3058365"/>
    <lineage>
        <taxon>Bacteria</taxon>
        <taxon>Pseudomonadati</taxon>
        <taxon>Bacteroidota</taxon>
        <taxon>Cytophagia</taxon>
        <taxon>Cytophagales</taxon>
        <taxon>Shiellaceae</taxon>
        <taxon>Shiella</taxon>
    </lineage>
</organism>
<dbReference type="RefSeq" id="WP_320005312.1">
    <property type="nucleotide sequence ID" value="NZ_JAUHJS010000008.1"/>
</dbReference>
<proteinExistence type="predicted"/>
<name>A0ABT8F8S5_9BACT</name>
<evidence type="ECO:0000313" key="2">
    <source>
        <dbReference type="EMBL" id="MDN4166774.1"/>
    </source>
</evidence>
<dbReference type="Pfam" id="PF16022">
    <property type="entry name" value="DUF4783"/>
    <property type="match status" value="1"/>
</dbReference>
<dbReference type="Gene3D" id="3.10.450.50">
    <property type="match status" value="1"/>
</dbReference>
<feature type="chain" id="PRO_5045527078" evidence="1">
    <location>
        <begin position="25"/>
        <end position="136"/>
    </location>
</feature>
<sequence>MKNLRRIFFVFALITGALSSPLHAQNAEAEQVNAIRAAIKAGSSKELIRYMDENVDLNLAAQKTSYSKSQAEYVLKDFFKKYPVTDFQYVHQGKSKEGHKYAIGNYEFDGGSYRVYILLKLKNGVYKIDTLDFSEE</sequence>
<evidence type="ECO:0000313" key="3">
    <source>
        <dbReference type="Proteomes" id="UP001168552"/>
    </source>
</evidence>
<accession>A0ABT8F8S5</accession>
<reference evidence="2" key="1">
    <citation type="submission" date="2023-06" db="EMBL/GenBank/DDBJ databases">
        <title>Cytophagales bacterium Strain LB-30, isolated from soil.</title>
        <authorList>
            <person name="Liu B."/>
        </authorList>
    </citation>
    <scope>NUCLEOTIDE SEQUENCE</scope>
    <source>
        <strain evidence="2">LB-30</strain>
    </source>
</reference>
<dbReference type="Proteomes" id="UP001168552">
    <property type="component" value="Unassembled WGS sequence"/>
</dbReference>
<dbReference type="InterPro" id="IPR031977">
    <property type="entry name" value="DUF4783"/>
</dbReference>
<keyword evidence="3" id="KW-1185">Reference proteome</keyword>